<organism evidence="7 8">
    <name type="scientific">Olsenella porci</name>
    <dbReference type="NCBI Taxonomy" id="2652279"/>
    <lineage>
        <taxon>Bacteria</taxon>
        <taxon>Bacillati</taxon>
        <taxon>Actinomycetota</taxon>
        <taxon>Coriobacteriia</taxon>
        <taxon>Coriobacteriales</taxon>
        <taxon>Atopobiaceae</taxon>
        <taxon>Olsenella</taxon>
    </lineage>
</organism>
<comment type="caution">
    <text evidence="7">The sequence shown here is derived from an EMBL/GenBank/DDBJ whole genome shotgun (WGS) entry which is preliminary data.</text>
</comment>
<gene>
    <name evidence="7" type="ORF">FYJ68_03970</name>
</gene>
<comment type="similarity">
    <text evidence="1">Belongs to the glycosyl hydrolase 25 family.</text>
</comment>
<evidence type="ECO:0000259" key="6">
    <source>
        <dbReference type="Pfam" id="PF18885"/>
    </source>
</evidence>
<keyword evidence="5" id="KW-0732">Signal</keyword>
<dbReference type="InterPro" id="IPR002053">
    <property type="entry name" value="Glyco_hydro_25"/>
</dbReference>
<evidence type="ECO:0000256" key="1">
    <source>
        <dbReference type="ARBA" id="ARBA00010646"/>
    </source>
</evidence>
<feature type="compositionally biased region" description="Polar residues" evidence="4">
    <location>
        <begin position="183"/>
        <end position="199"/>
    </location>
</feature>
<dbReference type="SMART" id="SM00641">
    <property type="entry name" value="Glyco_25"/>
    <property type="match status" value="1"/>
</dbReference>
<dbReference type="Pfam" id="PF01183">
    <property type="entry name" value="Glyco_hydro_25"/>
    <property type="match status" value="1"/>
</dbReference>
<evidence type="ECO:0000256" key="4">
    <source>
        <dbReference type="SAM" id="MobiDB-lite"/>
    </source>
</evidence>
<keyword evidence="3" id="KW-0326">Glycosidase</keyword>
<keyword evidence="8" id="KW-1185">Reference proteome</keyword>
<proteinExistence type="inferred from homology"/>
<evidence type="ECO:0000256" key="3">
    <source>
        <dbReference type="ARBA" id="ARBA00023295"/>
    </source>
</evidence>
<keyword evidence="2" id="KW-0378">Hydrolase</keyword>
<dbReference type="PANTHER" id="PTHR34135:SF2">
    <property type="entry name" value="LYSOZYME"/>
    <property type="match status" value="1"/>
</dbReference>
<accession>A0A6N7XQC2</accession>
<dbReference type="AlphaFoldDB" id="A0A6N7XQC2"/>
<dbReference type="GO" id="GO:0009253">
    <property type="term" value="P:peptidoglycan catabolic process"/>
    <property type="evidence" value="ECO:0007669"/>
    <property type="project" value="InterPro"/>
</dbReference>
<feature type="region of interest" description="Disordered" evidence="4">
    <location>
        <begin position="65"/>
        <end position="235"/>
    </location>
</feature>
<dbReference type="GO" id="GO:0003796">
    <property type="term" value="F:lysozyme activity"/>
    <property type="evidence" value="ECO:0007669"/>
    <property type="project" value="InterPro"/>
</dbReference>
<feature type="domain" description="DUF5648" evidence="6">
    <location>
        <begin position="242"/>
        <end position="370"/>
    </location>
</feature>
<name>A0A6N7XQC2_9ACTN</name>
<evidence type="ECO:0000313" key="8">
    <source>
        <dbReference type="Proteomes" id="UP000469325"/>
    </source>
</evidence>
<dbReference type="Pfam" id="PF18885">
    <property type="entry name" value="DUF5648"/>
    <property type="match status" value="1"/>
</dbReference>
<dbReference type="RefSeq" id="WP_154434178.1">
    <property type="nucleotide sequence ID" value="NZ_VUNC01000002.1"/>
</dbReference>
<sequence>MRAPENFPWSSMGSIAAGAVLAAAFAYAPVTANAEEAASKALASQGQAAQVVATESATLADSSGQASASASAAPNAVETTSEQAASTTSSDESTADSAAGAAGADAFSTESSTGAADAGESTSAADATNSGGEDATSASNGTTDATQPSDGSDASATMGDLDGESDTNGTGSTQGDGGVTDAGGSSSPSATDGTASDTPAGNAGAASDETATDSADAASGPAATTAPGARAAADDTSNLQNMYRFYNPNTGEHFYTANTYEGQVLVTAGWQYEGVGWVAPKSGTAVYRLYNPNAGDHHYTTNAAERDMLVKAGWRYEGIGWYSESASGTAVYREYNPNAKSGAHNFTTSSAENANLVKAGWRAEGIAWYASGHASLAYNKSLFQVILNGIDISSYQGDMDVSKVTADFVIVKATQGTHYKNPKLYTQAQATLSSGKKLGVYHFIDVSSGDGSMVQQAQYFVNAVKSYIGKAVLVLDWEDTPDSKALRKGPSYAKQFLDEVYRLTGVRALIYMSQGVTSTYNWSAVASSGYKLWVASYPNKYMNGTGYVSNPTPISTNYGAWSSPTIWQYSDSIKVGGYSDGVDVDAFYGTTAYWDSLARKS</sequence>
<feature type="signal peptide" evidence="5">
    <location>
        <begin position="1"/>
        <end position="28"/>
    </location>
</feature>
<dbReference type="PANTHER" id="PTHR34135">
    <property type="entry name" value="LYSOZYME"/>
    <property type="match status" value="1"/>
</dbReference>
<protein>
    <recommendedName>
        <fullName evidence="6">DUF5648 domain-containing protein</fullName>
    </recommendedName>
</protein>
<evidence type="ECO:0000256" key="5">
    <source>
        <dbReference type="SAM" id="SignalP"/>
    </source>
</evidence>
<dbReference type="GO" id="GO:0016052">
    <property type="term" value="P:carbohydrate catabolic process"/>
    <property type="evidence" value="ECO:0007669"/>
    <property type="project" value="TreeGrafter"/>
</dbReference>
<feature type="compositionally biased region" description="Polar residues" evidence="4">
    <location>
        <begin position="120"/>
        <end position="155"/>
    </location>
</feature>
<dbReference type="Gene3D" id="3.20.20.80">
    <property type="entry name" value="Glycosidases"/>
    <property type="match status" value="1"/>
</dbReference>
<evidence type="ECO:0000256" key="2">
    <source>
        <dbReference type="ARBA" id="ARBA00022801"/>
    </source>
</evidence>
<dbReference type="GO" id="GO:0016998">
    <property type="term" value="P:cell wall macromolecule catabolic process"/>
    <property type="evidence" value="ECO:0007669"/>
    <property type="project" value="InterPro"/>
</dbReference>
<feature type="compositionally biased region" description="Gly residues" evidence="4">
    <location>
        <begin position="172"/>
        <end position="181"/>
    </location>
</feature>
<dbReference type="Proteomes" id="UP000469325">
    <property type="component" value="Unassembled WGS sequence"/>
</dbReference>
<dbReference type="InterPro" id="IPR018077">
    <property type="entry name" value="Glyco_hydro_fam25_subgr"/>
</dbReference>
<dbReference type="InterPro" id="IPR017853">
    <property type="entry name" value="GH"/>
</dbReference>
<reference evidence="7 8" key="1">
    <citation type="submission" date="2019-08" db="EMBL/GenBank/DDBJ databases">
        <title>In-depth cultivation of the pig gut microbiome towards novel bacterial diversity and tailored functional studies.</title>
        <authorList>
            <person name="Wylensek D."/>
            <person name="Hitch T.C.A."/>
            <person name="Clavel T."/>
        </authorList>
    </citation>
    <scope>NUCLEOTIDE SEQUENCE [LARGE SCALE GENOMIC DNA]</scope>
    <source>
        <strain evidence="7 8">CA-Schmier-601-WT-1</strain>
    </source>
</reference>
<feature type="compositionally biased region" description="Low complexity" evidence="4">
    <location>
        <begin position="65"/>
        <end position="110"/>
    </location>
</feature>
<dbReference type="InterPro" id="IPR043708">
    <property type="entry name" value="DUF5648"/>
</dbReference>
<dbReference type="PROSITE" id="PS51904">
    <property type="entry name" value="GLYCOSYL_HYDROL_F25_2"/>
    <property type="match status" value="1"/>
</dbReference>
<feature type="compositionally biased region" description="Low complexity" evidence="4">
    <location>
        <begin position="203"/>
        <end position="235"/>
    </location>
</feature>
<feature type="chain" id="PRO_5039576901" description="DUF5648 domain-containing protein" evidence="5">
    <location>
        <begin position="29"/>
        <end position="601"/>
    </location>
</feature>
<evidence type="ECO:0000313" key="7">
    <source>
        <dbReference type="EMBL" id="MST72265.1"/>
    </source>
</evidence>
<dbReference type="EMBL" id="VUNC01000002">
    <property type="protein sequence ID" value="MST72265.1"/>
    <property type="molecule type" value="Genomic_DNA"/>
</dbReference>
<dbReference type="SUPFAM" id="SSF51445">
    <property type="entry name" value="(Trans)glycosidases"/>
    <property type="match status" value="1"/>
</dbReference>